<evidence type="ECO:0000313" key="3">
    <source>
        <dbReference type="Proteomes" id="UP001207337"/>
    </source>
</evidence>
<proteinExistence type="predicted"/>
<dbReference type="Proteomes" id="UP001207337">
    <property type="component" value="Unassembled WGS sequence"/>
</dbReference>
<accession>A0ABT3Q047</accession>
<comment type="caution">
    <text evidence="2">The sequence shown here is derived from an EMBL/GenBank/DDBJ whole genome shotgun (WGS) entry which is preliminary data.</text>
</comment>
<reference evidence="2 3" key="1">
    <citation type="submission" date="2021-11" db="EMBL/GenBank/DDBJ databases">
        <title>Aliifidinibius sp. nov., a new bacterium isolated from saline soil.</title>
        <authorList>
            <person name="Galisteo C."/>
            <person name="De La Haba R."/>
            <person name="Sanchez-Porro C."/>
            <person name="Ventosa A."/>
        </authorList>
    </citation>
    <scope>NUCLEOTIDE SEQUENCE [LARGE SCALE GENOMIC DNA]</scope>
    <source>
        <strain evidence="2 3">KACC 190600</strain>
    </source>
</reference>
<gene>
    <name evidence="2" type="ORF">LQ318_11315</name>
</gene>
<organism evidence="2 3">
    <name type="scientific">Fodinibius salicampi</name>
    <dbReference type="NCBI Taxonomy" id="1920655"/>
    <lineage>
        <taxon>Bacteria</taxon>
        <taxon>Pseudomonadati</taxon>
        <taxon>Balneolota</taxon>
        <taxon>Balneolia</taxon>
        <taxon>Balneolales</taxon>
        <taxon>Balneolaceae</taxon>
        <taxon>Fodinibius</taxon>
    </lineage>
</organism>
<evidence type="ECO:0000256" key="1">
    <source>
        <dbReference type="SAM" id="MobiDB-lite"/>
    </source>
</evidence>
<keyword evidence="3" id="KW-1185">Reference proteome</keyword>
<dbReference type="EMBL" id="JAJNDC010000003">
    <property type="protein sequence ID" value="MCW9713492.1"/>
    <property type="molecule type" value="Genomic_DNA"/>
</dbReference>
<feature type="region of interest" description="Disordered" evidence="1">
    <location>
        <begin position="1"/>
        <end position="30"/>
    </location>
</feature>
<name>A0ABT3Q047_9BACT</name>
<protein>
    <submittedName>
        <fullName evidence="2">Uncharacterized protein</fullName>
    </submittedName>
</protein>
<sequence length="159" mass="18703">MSRSEINTKKIGNKTQETPEDDNFDSENYPTSKVEKNVLDDQDSFFSKTFFKSTFINEKWDDQLFIDGVINAIEDEVIFVNCLMDEENQIFKEKVFPKELLKHVQNLETDKYLRVKISFKAGSMRYDVYDGKGLNINREAFEANQVWDSLNDFEIDEPQ</sequence>
<evidence type="ECO:0000313" key="2">
    <source>
        <dbReference type="EMBL" id="MCW9713492.1"/>
    </source>
</evidence>
<dbReference type="RefSeq" id="WP_265790209.1">
    <property type="nucleotide sequence ID" value="NZ_BAABRS010000003.1"/>
</dbReference>